<gene>
    <name evidence="2" type="ORF">EC973_004023</name>
</gene>
<keyword evidence="3" id="KW-1185">Reference proteome</keyword>
<dbReference type="EMBL" id="JABAYA010000023">
    <property type="protein sequence ID" value="KAF7729650.1"/>
    <property type="molecule type" value="Genomic_DNA"/>
</dbReference>
<comment type="caution">
    <text evidence="2">The sequence shown here is derived from an EMBL/GenBank/DDBJ whole genome shotgun (WGS) entry which is preliminary data.</text>
</comment>
<sequence length="153" mass="17448">MGDRTRIYQRQNVFSAGRQEGLIGYVWNTRGRDDKRLEYASTLAINLLKKMIQLSRRARKGTTLVDREASDAILGNQAIEGDWNSFRAIDAGIRPPAVCVEKSNKMVRYKEKFARKDSKAAGKMYEEAQIVRDERPDIVDEPDHMPFLGQALS</sequence>
<name>A0A8H7BT89_9FUNG</name>
<protein>
    <submittedName>
        <fullName evidence="2">Uncharacterized protein</fullName>
    </submittedName>
</protein>
<feature type="compositionally biased region" description="Basic and acidic residues" evidence="1">
    <location>
        <begin position="134"/>
        <end position="144"/>
    </location>
</feature>
<evidence type="ECO:0000313" key="3">
    <source>
        <dbReference type="Proteomes" id="UP000605846"/>
    </source>
</evidence>
<reference evidence="2" key="1">
    <citation type="submission" date="2020-01" db="EMBL/GenBank/DDBJ databases">
        <title>Genome Sequencing of Three Apophysomyces-Like Fungal Strains Confirms a Novel Fungal Genus in the Mucoromycota with divergent Burkholderia-like Endosymbiotic Bacteria.</title>
        <authorList>
            <person name="Stajich J.E."/>
            <person name="Macias A.M."/>
            <person name="Carter-House D."/>
            <person name="Lovett B."/>
            <person name="Kasson L.R."/>
            <person name="Berry K."/>
            <person name="Grigoriev I."/>
            <person name="Chang Y."/>
            <person name="Spatafora J."/>
            <person name="Kasson M.T."/>
        </authorList>
    </citation>
    <scope>NUCLEOTIDE SEQUENCE</scope>
    <source>
        <strain evidence="2">NRRL A-21654</strain>
    </source>
</reference>
<dbReference type="Proteomes" id="UP000605846">
    <property type="component" value="Unassembled WGS sequence"/>
</dbReference>
<evidence type="ECO:0000256" key="1">
    <source>
        <dbReference type="SAM" id="MobiDB-lite"/>
    </source>
</evidence>
<organism evidence="2 3">
    <name type="scientific">Apophysomyces ossiformis</name>
    <dbReference type="NCBI Taxonomy" id="679940"/>
    <lineage>
        <taxon>Eukaryota</taxon>
        <taxon>Fungi</taxon>
        <taxon>Fungi incertae sedis</taxon>
        <taxon>Mucoromycota</taxon>
        <taxon>Mucoromycotina</taxon>
        <taxon>Mucoromycetes</taxon>
        <taxon>Mucorales</taxon>
        <taxon>Mucorineae</taxon>
        <taxon>Mucoraceae</taxon>
        <taxon>Apophysomyces</taxon>
    </lineage>
</organism>
<dbReference type="AlphaFoldDB" id="A0A8H7BT89"/>
<proteinExistence type="predicted"/>
<evidence type="ECO:0000313" key="2">
    <source>
        <dbReference type="EMBL" id="KAF7729650.1"/>
    </source>
</evidence>
<feature type="region of interest" description="Disordered" evidence="1">
    <location>
        <begin position="134"/>
        <end position="153"/>
    </location>
</feature>
<accession>A0A8H7BT89</accession>